<evidence type="ECO:0000313" key="12">
    <source>
        <dbReference type="Proteomes" id="UP001152888"/>
    </source>
</evidence>
<evidence type="ECO:0000256" key="5">
    <source>
        <dbReference type="ARBA" id="ARBA00022725"/>
    </source>
</evidence>
<evidence type="ECO:0000256" key="6">
    <source>
        <dbReference type="ARBA" id="ARBA00022989"/>
    </source>
</evidence>
<keyword evidence="12" id="KW-1185">Reference proteome</keyword>
<comment type="subcellular location">
    <subcellularLocation>
        <location evidence="1 10">Cell membrane</location>
        <topology evidence="1 10">Multi-pass membrane protein</topology>
    </subcellularLocation>
</comment>
<organism evidence="11 12">
    <name type="scientific">Acanthoscelides obtectus</name>
    <name type="common">Bean weevil</name>
    <name type="synonym">Bruchus obtectus</name>
    <dbReference type="NCBI Taxonomy" id="200917"/>
    <lineage>
        <taxon>Eukaryota</taxon>
        <taxon>Metazoa</taxon>
        <taxon>Ecdysozoa</taxon>
        <taxon>Arthropoda</taxon>
        <taxon>Hexapoda</taxon>
        <taxon>Insecta</taxon>
        <taxon>Pterygota</taxon>
        <taxon>Neoptera</taxon>
        <taxon>Endopterygota</taxon>
        <taxon>Coleoptera</taxon>
        <taxon>Polyphaga</taxon>
        <taxon>Cucujiformia</taxon>
        <taxon>Chrysomeloidea</taxon>
        <taxon>Chrysomelidae</taxon>
        <taxon>Bruchinae</taxon>
        <taxon>Bruchini</taxon>
        <taxon>Acanthoscelides</taxon>
    </lineage>
</organism>
<keyword evidence="5 10" id="KW-0552">Olfaction</keyword>
<keyword evidence="7 10" id="KW-0472">Membrane</keyword>
<evidence type="ECO:0000256" key="4">
    <source>
        <dbReference type="ARBA" id="ARBA00022692"/>
    </source>
</evidence>
<evidence type="ECO:0000256" key="1">
    <source>
        <dbReference type="ARBA" id="ARBA00004651"/>
    </source>
</evidence>
<reference evidence="11" key="1">
    <citation type="submission" date="2022-03" db="EMBL/GenBank/DDBJ databases">
        <authorList>
            <person name="Sayadi A."/>
        </authorList>
    </citation>
    <scope>NUCLEOTIDE SEQUENCE</scope>
</reference>
<keyword evidence="2" id="KW-1003">Cell membrane</keyword>
<feature type="transmembrane region" description="Helical" evidence="10">
    <location>
        <begin position="280"/>
        <end position="301"/>
    </location>
</feature>
<evidence type="ECO:0000256" key="2">
    <source>
        <dbReference type="ARBA" id="ARBA00022475"/>
    </source>
</evidence>
<comment type="similarity">
    <text evidence="10">Belongs to the insect chemoreceptor superfamily. Heteromeric odorant receptor channel (TC 1.A.69) family.</text>
</comment>
<feature type="transmembrane region" description="Helical" evidence="10">
    <location>
        <begin position="125"/>
        <end position="147"/>
    </location>
</feature>
<evidence type="ECO:0000256" key="8">
    <source>
        <dbReference type="ARBA" id="ARBA00023170"/>
    </source>
</evidence>
<keyword evidence="9 10" id="KW-0807">Transducer</keyword>
<feature type="transmembrane region" description="Helical" evidence="10">
    <location>
        <begin position="254"/>
        <end position="274"/>
    </location>
</feature>
<evidence type="ECO:0000256" key="7">
    <source>
        <dbReference type="ARBA" id="ARBA00023136"/>
    </source>
</evidence>
<gene>
    <name evidence="11" type="ORF">ACAOBT_LOCUS21438</name>
</gene>
<proteinExistence type="inferred from homology"/>
<feature type="transmembrane region" description="Helical" evidence="10">
    <location>
        <begin position="167"/>
        <end position="197"/>
    </location>
</feature>
<accession>A0A9P0LEM3</accession>
<dbReference type="GO" id="GO:0005549">
    <property type="term" value="F:odorant binding"/>
    <property type="evidence" value="ECO:0007669"/>
    <property type="project" value="InterPro"/>
</dbReference>
<dbReference type="PANTHER" id="PTHR21137:SF35">
    <property type="entry name" value="ODORANT RECEPTOR 19A-RELATED"/>
    <property type="match status" value="1"/>
</dbReference>
<dbReference type="GO" id="GO:0007165">
    <property type="term" value="P:signal transduction"/>
    <property type="evidence" value="ECO:0007669"/>
    <property type="project" value="UniProtKB-KW"/>
</dbReference>
<keyword evidence="8 10" id="KW-0675">Receptor</keyword>
<comment type="caution">
    <text evidence="10">Lacks conserved residue(s) required for the propagation of feature annotation.</text>
</comment>
<dbReference type="Pfam" id="PF02949">
    <property type="entry name" value="7tm_6"/>
    <property type="match status" value="1"/>
</dbReference>
<keyword evidence="4 10" id="KW-0812">Transmembrane</keyword>
<keyword evidence="3 10" id="KW-0716">Sensory transduction</keyword>
<dbReference type="InterPro" id="IPR004117">
    <property type="entry name" value="7tm6_olfct_rcpt"/>
</dbReference>
<evidence type="ECO:0000256" key="9">
    <source>
        <dbReference type="ARBA" id="ARBA00023224"/>
    </source>
</evidence>
<dbReference type="GO" id="GO:0005886">
    <property type="term" value="C:plasma membrane"/>
    <property type="evidence" value="ECO:0007669"/>
    <property type="project" value="UniProtKB-SubCell"/>
</dbReference>
<dbReference type="GO" id="GO:0004984">
    <property type="term" value="F:olfactory receptor activity"/>
    <property type="evidence" value="ECO:0007669"/>
    <property type="project" value="InterPro"/>
</dbReference>
<evidence type="ECO:0000256" key="3">
    <source>
        <dbReference type="ARBA" id="ARBA00022606"/>
    </source>
</evidence>
<dbReference type="OrthoDB" id="6784258at2759"/>
<sequence length="378" mass="44036">MSHYTIEKCLTMAWIVGAHPDMRHNKCQLSIFVALAIGNWITIYLIISLLFYKEDTITIGDFAETFSGMSLVIHGIQRSFSLFFNRKQISEMLQYVRSTFWKESDLDVTDEEKYICKIYYSKLKIAMYIFACSCTSNLFGFCCQTFFSDEDILPLACYKPEWVPFYSFWFLQVLVIFFGVNMAVICFDTLIMTLIVLTHIQFRLLNHEVENLYSYGLGQGNRKYFVNKLKKIVRHHNFLLEFTQKINMTFSETFLTYMGIIIIAICIEMYNLSTGANMELLIRATLFTTGTLFQFVVFYCIPAQDLTDEAEKTFSRAYFSKWYENLKNAQPTKNIILQSQQRVFITAGRLIDINLATSLATVKTMVSYCMFLRTMGVD</sequence>
<feature type="transmembrane region" description="Helical" evidence="10">
    <location>
        <begin position="29"/>
        <end position="52"/>
    </location>
</feature>
<keyword evidence="6 10" id="KW-1133">Transmembrane helix</keyword>
<name>A0A9P0LEM3_ACAOB</name>
<dbReference type="Proteomes" id="UP001152888">
    <property type="component" value="Unassembled WGS sequence"/>
</dbReference>
<dbReference type="EMBL" id="CAKOFQ010007169">
    <property type="protein sequence ID" value="CAH1993311.1"/>
    <property type="molecule type" value="Genomic_DNA"/>
</dbReference>
<evidence type="ECO:0000256" key="10">
    <source>
        <dbReference type="RuleBase" id="RU351113"/>
    </source>
</evidence>
<comment type="caution">
    <text evidence="11">The sequence shown here is derived from an EMBL/GenBank/DDBJ whole genome shotgun (WGS) entry which is preliminary data.</text>
</comment>
<evidence type="ECO:0000313" key="11">
    <source>
        <dbReference type="EMBL" id="CAH1993311.1"/>
    </source>
</evidence>
<protein>
    <recommendedName>
        <fullName evidence="10">Odorant receptor</fullName>
    </recommendedName>
</protein>
<dbReference type="PANTHER" id="PTHR21137">
    <property type="entry name" value="ODORANT RECEPTOR"/>
    <property type="match status" value="1"/>
</dbReference>
<dbReference type="AlphaFoldDB" id="A0A9P0LEM3"/>